<dbReference type="SMART" id="SM00388">
    <property type="entry name" value="HisKA"/>
    <property type="match status" value="1"/>
</dbReference>
<evidence type="ECO:0000256" key="7">
    <source>
        <dbReference type="ARBA" id="ARBA00023012"/>
    </source>
</evidence>
<dbReference type="InterPro" id="IPR005467">
    <property type="entry name" value="His_kinase_dom"/>
</dbReference>
<feature type="domain" description="Phytochrome chromophore attachment site" evidence="9">
    <location>
        <begin position="19"/>
        <end position="189"/>
    </location>
</feature>
<dbReference type="Proteomes" id="UP000320055">
    <property type="component" value="Unassembled WGS sequence"/>
</dbReference>
<evidence type="ECO:0000256" key="3">
    <source>
        <dbReference type="ARBA" id="ARBA00012438"/>
    </source>
</evidence>
<keyword evidence="5" id="KW-0808">Transferase</keyword>
<dbReference type="PRINTS" id="PR00344">
    <property type="entry name" value="BCTRLSENSOR"/>
</dbReference>
<dbReference type="SUPFAM" id="SSF55781">
    <property type="entry name" value="GAF domain-like"/>
    <property type="match status" value="2"/>
</dbReference>
<dbReference type="Pfam" id="PF00512">
    <property type="entry name" value="HisKA"/>
    <property type="match status" value="1"/>
</dbReference>
<keyword evidence="6 11" id="KW-0418">Kinase</keyword>
<dbReference type="EC" id="2.7.13.3" evidence="3"/>
<dbReference type="RefSeq" id="WP_144870464.1">
    <property type="nucleotide sequence ID" value="NZ_LR213901.1"/>
</dbReference>
<sequence length="663" mass="74880">MNQVELLNRITTKIRQSLELQTVLNTAVTEVRAFLKSDRVKIYKFDEDGNGQVVAESISGDRLPSLMGLHFPAGDIPPQARELFLKAKVRSIVNLAKQEISLSQPDRLPSTATGELTVEEVRQESLNNLLQRPVDPCHVEYLTLMGVKSSMVIPLVNENRLWGLLISHHRHAKVISNRSLQIIQIVAEQLEIAIAQANLFQTLQQKAQRETLINEVSNLLHSPLENENILPEVLAKIVPALQGTGGLLCMSNNAAQSKISCYKYGSLPNFFLSDWSKLQNLATTNTKVRAINNIEEEKSIQTLLPALKRNKLRSLLFMSLDYKTENLGNLAIFRQEIDTEKLWAGNYQTDARQIRPRQSFREWKELKQGQADPWKAHELELIQSLGDNLSMAVMQDRLYRQERKQRVLVEMRNQELDNARTEAEKASRLKSTFLSTSSHELRTPLASILNYLKLLKEGFYDNPEELAEYIETAHLSAENLHDIVDDVLDITKIEAGKMQVDLGIIELEPLLIEQRNLFKPDTIKKDIELTVDCQVTRVYGDRLKLKQVLTNLLNNAFKFTQQGEIHLQAMPKTVTTSSGKKSLVEISVSDTGIGIDPDRQATIFDAFIQEDASIHRRYGGTGLGLTICKQLVELMEGKIALDSKGRNLGTQVTITLPGVDKKR</sequence>
<dbReference type="SUPFAM" id="SSF55874">
    <property type="entry name" value="ATPase domain of HSP90 chaperone/DNA topoisomerase II/histidine kinase"/>
    <property type="match status" value="1"/>
</dbReference>
<evidence type="ECO:0000256" key="2">
    <source>
        <dbReference type="ARBA" id="ARBA00006402"/>
    </source>
</evidence>
<dbReference type="InterPro" id="IPR029016">
    <property type="entry name" value="GAF-like_dom_sf"/>
</dbReference>
<dbReference type="PROSITE" id="PS50109">
    <property type="entry name" value="HIS_KIN"/>
    <property type="match status" value="1"/>
</dbReference>
<evidence type="ECO:0000313" key="11">
    <source>
        <dbReference type="EMBL" id="VEP12507.1"/>
    </source>
</evidence>
<dbReference type="SUPFAM" id="SSF47384">
    <property type="entry name" value="Homodimeric domain of signal transducing histidine kinase"/>
    <property type="match status" value="1"/>
</dbReference>
<comment type="catalytic activity">
    <reaction evidence="1">
        <text>ATP + protein L-histidine = ADP + protein N-phospho-L-histidine.</text>
        <dbReference type="EC" id="2.7.13.3"/>
    </reaction>
</comment>
<dbReference type="GO" id="GO:0006355">
    <property type="term" value="P:regulation of DNA-templated transcription"/>
    <property type="evidence" value="ECO:0007669"/>
    <property type="project" value="InterPro"/>
</dbReference>
<keyword evidence="7" id="KW-0902">Two-component regulatory system</keyword>
<comment type="similarity">
    <text evidence="2">In the N-terminal section; belongs to the phytochrome family.</text>
</comment>
<gene>
    <name evidence="11" type="ORF">H1P_1500007</name>
</gene>
<dbReference type="Gene3D" id="1.10.287.130">
    <property type="match status" value="1"/>
</dbReference>
<dbReference type="OrthoDB" id="9778628at2"/>
<dbReference type="Pfam" id="PF00360">
    <property type="entry name" value="PHY"/>
    <property type="match status" value="1"/>
</dbReference>
<dbReference type="InterPro" id="IPR004358">
    <property type="entry name" value="Sig_transdc_His_kin-like_C"/>
</dbReference>
<evidence type="ECO:0000313" key="12">
    <source>
        <dbReference type="Proteomes" id="UP000320055"/>
    </source>
</evidence>
<dbReference type="InterPro" id="IPR036097">
    <property type="entry name" value="HisK_dim/P_sf"/>
</dbReference>
<organism evidence="11 12">
    <name type="scientific">Hyella patelloides LEGE 07179</name>
    <dbReference type="NCBI Taxonomy" id="945734"/>
    <lineage>
        <taxon>Bacteria</taxon>
        <taxon>Bacillati</taxon>
        <taxon>Cyanobacteriota</taxon>
        <taxon>Cyanophyceae</taxon>
        <taxon>Pleurocapsales</taxon>
        <taxon>Hyellaceae</taxon>
        <taxon>Hyella</taxon>
    </lineage>
</organism>
<evidence type="ECO:0000256" key="4">
    <source>
        <dbReference type="ARBA" id="ARBA00022553"/>
    </source>
</evidence>
<keyword evidence="4" id="KW-0597">Phosphoprotein</keyword>
<dbReference type="FunFam" id="3.30.565.10:FF:000010">
    <property type="entry name" value="Sensor histidine kinase RcsC"/>
    <property type="match status" value="1"/>
</dbReference>
<dbReference type="Gene3D" id="3.30.450.40">
    <property type="match status" value="2"/>
</dbReference>
<name>A0A563VMC2_9CYAN</name>
<evidence type="ECO:0000259" key="10">
    <source>
        <dbReference type="PROSITE" id="PS50109"/>
    </source>
</evidence>
<dbReference type="SMART" id="SM00387">
    <property type="entry name" value="HATPase_c"/>
    <property type="match status" value="1"/>
</dbReference>
<dbReference type="PANTHER" id="PTHR43047">
    <property type="entry name" value="TWO-COMPONENT HISTIDINE PROTEIN KINASE"/>
    <property type="match status" value="1"/>
</dbReference>
<dbReference type="AlphaFoldDB" id="A0A563VMC2"/>
<dbReference type="GO" id="GO:0009584">
    <property type="term" value="P:detection of visible light"/>
    <property type="evidence" value="ECO:0007669"/>
    <property type="project" value="InterPro"/>
</dbReference>
<feature type="domain" description="Histidine kinase" evidence="10">
    <location>
        <begin position="436"/>
        <end position="660"/>
    </location>
</feature>
<evidence type="ECO:0000256" key="6">
    <source>
        <dbReference type="ARBA" id="ARBA00022777"/>
    </source>
</evidence>
<evidence type="ECO:0000256" key="8">
    <source>
        <dbReference type="ARBA" id="ARBA00074306"/>
    </source>
</evidence>
<accession>A0A563VMC2</accession>
<dbReference type="EMBL" id="CAACVJ010000058">
    <property type="protein sequence ID" value="VEP12507.1"/>
    <property type="molecule type" value="Genomic_DNA"/>
</dbReference>
<evidence type="ECO:0000259" key="9">
    <source>
        <dbReference type="PROSITE" id="PS50046"/>
    </source>
</evidence>
<keyword evidence="12" id="KW-1185">Reference proteome</keyword>
<dbReference type="CDD" id="cd16922">
    <property type="entry name" value="HATPase_EvgS-ArcB-TorS-like"/>
    <property type="match status" value="1"/>
</dbReference>
<dbReference type="InterPro" id="IPR036890">
    <property type="entry name" value="HATPase_C_sf"/>
</dbReference>
<dbReference type="SMART" id="SM00065">
    <property type="entry name" value="GAF"/>
    <property type="match status" value="2"/>
</dbReference>
<dbReference type="InterPro" id="IPR016132">
    <property type="entry name" value="Phyto_chromo_attachment"/>
</dbReference>
<dbReference type="Pfam" id="PF01590">
    <property type="entry name" value="GAF"/>
    <property type="match status" value="1"/>
</dbReference>
<dbReference type="InterPro" id="IPR003018">
    <property type="entry name" value="GAF"/>
</dbReference>
<protein>
    <recommendedName>
        <fullName evidence="8">Circadian input-output histidine kinase CikA</fullName>
        <ecNumber evidence="3">2.7.13.3</ecNumber>
    </recommendedName>
</protein>
<dbReference type="Pfam" id="PF02518">
    <property type="entry name" value="HATPase_c"/>
    <property type="match status" value="1"/>
</dbReference>
<dbReference type="CDD" id="cd00082">
    <property type="entry name" value="HisKA"/>
    <property type="match status" value="1"/>
</dbReference>
<proteinExistence type="inferred from homology"/>
<dbReference type="Gene3D" id="3.30.565.10">
    <property type="entry name" value="Histidine kinase-like ATPase, C-terminal domain"/>
    <property type="match status" value="1"/>
</dbReference>
<dbReference type="GO" id="GO:0000155">
    <property type="term" value="F:phosphorelay sensor kinase activity"/>
    <property type="evidence" value="ECO:0007669"/>
    <property type="project" value="InterPro"/>
</dbReference>
<dbReference type="InterPro" id="IPR003594">
    <property type="entry name" value="HATPase_dom"/>
</dbReference>
<evidence type="ECO:0000256" key="1">
    <source>
        <dbReference type="ARBA" id="ARBA00000085"/>
    </source>
</evidence>
<evidence type="ECO:0000256" key="5">
    <source>
        <dbReference type="ARBA" id="ARBA00022679"/>
    </source>
</evidence>
<dbReference type="PROSITE" id="PS50046">
    <property type="entry name" value="PHYTOCHROME_2"/>
    <property type="match status" value="1"/>
</dbReference>
<dbReference type="InterPro" id="IPR003661">
    <property type="entry name" value="HisK_dim/P_dom"/>
</dbReference>
<reference evidence="11 12" key="1">
    <citation type="submission" date="2019-01" db="EMBL/GenBank/DDBJ databases">
        <authorList>
            <person name="Brito A."/>
        </authorList>
    </citation>
    <scope>NUCLEOTIDE SEQUENCE [LARGE SCALE GENOMIC DNA]</scope>
    <source>
        <strain evidence="11">1</strain>
    </source>
</reference>
<dbReference type="InterPro" id="IPR013515">
    <property type="entry name" value="Phytochrome_cen-reg"/>
</dbReference>